<dbReference type="Proteomes" id="UP001489004">
    <property type="component" value="Unassembled WGS sequence"/>
</dbReference>
<evidence type="ECO:0000256" key="6">
    <source>
        <dbReference type="ARBA" id="ARBA00022679"/>
    </source>
</evidence>
<name>A0AAW1PLQ5_9CHLO</name>
<keyword evidence="4" id="KW-0021">Allosteric enzyme</keyword>
<feature type="region of interest" description="Disordered" evidence="10">
    <location>
        <begin position="1"/>
        <end position="55"/>
    </location>
</feature>
<feature type="region of interest" description="Disordered" evidence="10">
    <location>
        <begin position="83"/>
        <end position="125"/>
    </location>
</feature>
<feature type="compositionally biased region" description="Low complexity" evidence="10">
    <location>
        <begin position="774"/>
        <end position="783"/>
    </location>
</feature>
<dbReference type="EMBL" id="JALJOR010000010">
    <property type="protein sequence ID" value="KAK9810534.1"/>
    <property type="molecule type" value="Genomic_DNA"/>
</dbReference>
<keyword evidence="7 9" id="KW-0663">Pyridoxal phosphate</keyword>
<feature type="region of interest" description="Disordered" evidence="10">
    <location>
        <begin position="452"/>
        <end position="471"/>
    </location>
</feature>
<reference evidence="11 12" key="1">
    <citation type="journal article" date="2024" name="Nat. Commun.">
        <title>Phylogenomics reveals the evolutionary origins of lichenization in chlorophyte algae.</title>
        <authorList>
            <person name="Puginier C."/>
            <person name="Libourel C."/>
            <person name="Otte J."/>
            <person name="Skaloud P."/>
            <person name="Haon M."/>
            <person name="Grisel S."/>
            <person name="Petersen M."/>
            <person name="Berrin J.G."/>
            <person name="Delaux P.M."/>
            <person name="Dal Grande F."/>
            <person name="Keller J."/>
        </authorList>
    </citation>
    <scope>NUCLEOTIDE SEQUENCE [LARGE SCALE GENOMIC DNA]</scope>
    <source>
        <strain evidence="11 12">SAG 2043</strain>
    </source>
</reference>
<evidence type="ECO:0000256" key="4">
    <source>
        <dbReference type="ARBA" id="ARBA00022533"/>
    </source>
</evidence>
<dbReference type="PROSITE" id="PS00102">
    <property type="entry name" value="PHOSPHORYLASE"/>
    <property type="match status" value="1"/>
</dbReference>
<gene>
    <name evidence="11" type="ORF">WJX72_012273</name>
</gene>
<evidence type="ECO:0000256" key="1">
    <source>
        <dbReference type="ARBA" id="ARBA00001275"/>
    </source>
</evidence>
<dbReference type="InterPro" id="IPR000811">
    <property type="entry name" value="Glyco_trans_35"/>
</dbReference>
<feature type="compositionally biased region" description="Basic residues" evidence="10">
    <location>
        <begin position="16"/>
        <end position="25"/>
    </location>
</feature>
<feature type="compositionally biased region" description="Low complexity" evidence="10">
    <location>
        <begin position="559"/>
        <end position="593"/>
    </location>
</feature>
<dbReference type="PANTHER" id="PTHR11468:SF30">
    <property type="entry name" value="ALPHA-1,4 GLUCAN PHOSPHORYLASE"/>
    <property type="match status" value="1"/>
</dbReference>
<keyword evidence="5 9" id="KW-0328">Glycosyltransferase</keyword>
<comment type="function">
    <text evidence="9">Allosteric enzyme that catalyzes the rate-limiting step in glycogen catabolism, the phosphorolytic cleavage of glycogen to produce glucose-1-phosphate, and plays a central role in maintaining cellular and organismal glucose homeostasis.</text>
</comment>
<evidence type="ECO:0000256" key="8">
    <source>
        <dbReference type="ARBA" id="ARBA00023277"/>
    </source>
</evidence>
<feature type="region of interest" description="Disordered" evidence="10">
    <location>
        <begin position="910"/>
        <end position="949"/>
    </location>
</feature>
<dbReference type="GO" id="GO:0008184">
    <property type="term" value="F:glycogen phosphorylase activity"/>
    <property type="evidence" value="ECO:0007669"/>
    <property type="project" value="InterPro"/>
</dbReference>
<feature type="compositionally biased region" description="Polar residues" evidence="10">
    <location>
        <begin position="716"/>
        <end position="732"/>
    </location>
</feature>
<dbReference type="SUPFAM" id="SSF53756">
    <property type="entry name" value="UDP-Glycosyltransferase/glycogen phosphorylase"/>
    <property type="match status" value="1"/>
</dbReference>
<organism evidence="11 12">
    <name type="scientific">[Myrmecia] bisecta</name>
    <dbReference type="NCBI Taxonomy" id="41462"/>
    <lineage>
        <taxon>Eukaryota</taxon>
        <taxon>Viridiplantae</taxon>
        <taxon>Chlorophyta</taxon>
        <taxon>core chlorophytes</taxon>
        <taxon>Trebouxiophyceae</taxon>
        <taxon>Trebouxiales</taxon>
        <taxon>Trebouxiaceae</taxon>
        <taxon>Myrmecia</taxon>
    </lineage>
</organism>
<sequence length="1780" mass="186992">MEEGYQDDGGGGGPIRRGRAGRSNRHGATPYDRPSGRTDPKADHAAPGSGGGVLSSVFSAAITPFKAAAGLFSSRVRGLYGEASVSPKDRQAGEPQQDAGATHSRGSAEARSHALGEAQDTAQEHSHNIAAAAVSRPRAFEAGPSRLGFGAERKTSPFGSSTPGGLRPRSMARGLPAAASRTPVSHQPLAPPGTASGSSLRPTPRLGAPAAGPSSSQPAAPVAIGWSPMRTYNPLPADNLSGLKRGRERSPTDGLSLVGAGMSGLGSVDRGGLRRTRQRREQQALAITAAAAVVVEGGVGSRGGMAGSSGGVAATGAMPAGDADMADAADEDSGRQTQAAAYIMNLLEEMTKTPPSGPPDSSDGRNLASSLASAGKQLALPAPPSDSLRSAPAPGLAGPTQRPHQLTLWDHPPAQPATGKAPPAQQWLNAPTANGGLFKFGSAASQALAPGAQAAPAPKFDFEPPRNGETNKVIASMLAEGVRPAEGAPRKFSFDGPDANGDVATPMAAPKPPVVSLEAAASGKQSELQLAAGTPLPADSDEDSDSGDVSNLDSENEEPTTAGGAKPAPAAAAPPSNEEAAKKAGATGTSAPAFKFGTTSSAPASADTGLLAHIGALKPGVTSVSAPSTTSGTAAGRGMGVGTGSNTGASAAASSSAASAPAASGWGSALLASNAAAAAKAQADIQKKIEEEKGGGGSTSAAPTAPITIADRHLSHQQSNDSMMSISPTGYQSLGAAENGPFAGGGSGALDQNGSGSGTLPPFGGAGPTGGAAGPSFGAASGSAPGGGGAFGAGSTGFQFGGAGSATVTSFGAAQNGPAAAPLNPFAPTGQPGAFGGQPGGQFAFGQGFNAGSQPAQAAVPGFGPGGAQPPLAFGGPQAPAFGAPAAAPAANFGGPPAAGQPGAPAFGFPAAAPGQGGMTLGAAAEGQPQRRKVLEDKSSRTTKRPKVGEAVEESKALLYNLMDTYIKNDVRSIEHSIVNHVEYTLARSRYKFDNLEAYQATSYSLRDRLIESWNDTQQYFKDADPKRVYYLSMEFLMGRSLTNALYNLGINNEYTQALREMGYSLETLVEQERDAALGNGGLGRLAACFLDSMATLNLPAWGYGIRYQYGMFRQTIVDGFQHEQPDYWLNFGNPWEIERLNVAYPIKFYGHVSVHEEEGRQVFRWNPGESITAVAYDNPIPGFHTNNTINLRLWAAKPDREFDLEAFNTGDYVQAILSRQRAETLSSVLYPDDRTYQGKELRLKQQHFFVSATIQDVVRRWKETHDSFDAFPDKVAFQLNDTHPTIGVPELMRVLMDENHMGWTKAWDITTKVFAFTNHTVLPEALERWPVSLVEKVLPRHMQIIYDINWRFLQHLRTRLGDDWAKISRMSIIEEGGDGQKNVRMAYLALVASHTVNGVAAIHSDIIKNTIFKDFADLWPEKFQNKTNGVTPRRWLAFCNPPLSALITETLGTDDWINNLTLLTGLRQHADDPEFQRKWQEVRQLAKRKAVAKIEALTGVALSPDALLDIQVKRIHEYKRQLLNVLGVIFRYDQIKKMSPEQRKKVVPRVTVIGGKAAPGYEMAKRIIKLVSAVGTVINNDPDVGDLLKCVFVPDYNVSLAEVIIPGSELSQHISTAGTEASGTSNMKFAMNGSLIIGTMDGANVEIAEEIGTDNMFIFGERAENVGRLREERRNLKPDPRFLHALDLIRKGHFGWDDYFLPLVDSVTNVDFYLLANDFPSYLDAQAKVDATYLDPPAWTRMSIMSTAGSGKFSSDRTISEYAADIWKTEACVVPEPDT</sequence>
<feature type="compositionally biased region" description="Gly residues" evidence="10">
    <location>
        <begin position="764"/>
        <end position="773"/>
    </location>
</feature>
<keyword evidence="8 9" id="KW-0119">Carbohydrate metabolism</keyword>
<comment type="cofactor">
    <cofactor evidence="2 9">
        <name>pyridoxal 5'-phosphate</name>
        <dbReference type="ChEBI" id="CHEBI:597326"/>
    </cofactor>
</comment>
<keyword evidence="6 9" id="KW-0808">Transferase</keyword>
<dbReference type="InterPro" id="IPR011833">
    <property type="entry name" value="Glycg_phsphrylas"/>
</dbReference>
<feature type="compositionally biased region" description="Low complexity" evidence="10">
    <location>
        <begin position="869"/>
        <end position="880"/>
    </location>
</feature>
<dbReference type="InterPro" id="IPR035090">
    <property type="entry name" value="Pyridoxal_P_attach_site"/>
</dbReference>
<evidence type="ECO:0000256" key="3">
    <source>
        <dbReference type="ARBA" id="ARBA00006047"/>
    </source>
</evidence>
<feature type="region of interest" description="Disordered" evidence="10">
    <location>
        <begin position="378"/>
        <end position="432"/>
    </location>
</feature>
<evidence type="ECO:0000256" key="9">
    <source>
        <dbReference type="RuleBase" id="RU000587"/>
    </source>
</evidence>
<evidence type="ECO:0000313" key="11">
    <source>
        <dbReference type="EMBL" id="KAK9810534.1"/>
    </source>
</evidence>
<feature type="region of interest" description="Disordered" evidence="10">
    <location>
        <begin position="822"/>
        <end position="880"/>
    </location>
</feature>
<evidence type="ECO:0000313" key="12">
    <source>
        <dbReference type="Proteomes" id="UP001489004"/>
    </source>
</evidence>
<dbReference type="NCBIfam" id="TIGR02093">
    <property type="entry name" value="P_ylase"/>
    <property type="match status" value="1"/>
</dbReference>
<feature type="compositionally biased region" description="Basic and acidic residues" evidence="10">
    <location>
        <begin position="34"/>
        <end position="44"/>
    </location>
</feature>
<keyword evidence="12" id="KW-1185">Reference proteome</keyword>
<dbReference type="Pfam" id="PF00343">
    <property type="entry name" value="Phosphorylase"/>
    <property type="match status" value="1"/>
</dbReference>
<comment type="catalytic activity">
    <reaction evidence="1 9">
        <text>[(1-&gt;4)-alpha-D-glucosyl](n) + phosphate = [(1-&gt;4)-alpha-D-glucosyl](n-1) + alpha-D-glucose 1-phosphate</text>
        <dbReference type="Rhea" id="RHEA:41732"/>
        <dbReference type="Rhea" id="RHEA-COMP:9584"/>
        <dbReference type="Rhea" id="RHEA-COMP:9586"/>
        <dbReference type="ChEBI" id="CHEBI:15444"/>
        <dbReference type="ChEBI" id="CHEBI:43474"/>
        <dbReference type="ChEBI" id="CHEBI:58601"/>
        <dbReference type="EC" id="2.4.1.1"/>
    </reaction>
</comment>
<accession>A0AAW1PLQ5</accession>
<dbReference type="PANTHER" id="PTHR11468">
    <property type="entry name" value="GLYCOGEN PHOSPHORYLASE"/>
    <property type="match status" value="1"/>
</dbReference>
<feature type="region of interest" description="Disordered" evidence="10">
    <location>
        <begin position="482"/>
        <end position="602"/>
    </location>
</feature>
<dbReference type="GO" id="GO:0005980">
    <property type="term" value="P:glycogen catabolic process"/>
    <property type="evidence" value="ECO:0007669"/>
    <property type="project" value="TreeGrafter"/>
</dbReference>
<feature type="region of interest" description="Disordered" evidence="10">
    <location>
        <begin position="239"/>
        <end position="263"/>
    </location>
</feature>
<dbReference type="GO" id="GO:0030170">
    <property type="term" value="F:pyridoxal phosphate binding"/>
    <property type="evidence" value="ECO:0007669"/>
    <property type="project" value="InterPro"/>
</dbReference>
<dbReference type="GO" id="GO:0005737">
    <property type="term" value="C:cytoplasm"/>
    <property type="evidence" value="ECO:0007669"/>
    <property type="project" value="TreeGrafter"/>
</dbReference>
<dbReference type="FunFam" id="3.40.50.2000:FF:000003">
    <property type="entry name" value="Alpha-1,4 glucan phosphorylase"/>
    <property type="match status" value="1"/>
</dbReference>
<comment type="caution">
    <text evidence="11">The sequence shown here is derived from an EMBL/GenBank/DDBJ whole genome shotgun (WGS) entry which is preliminary data.</text>
</comment>
<protein>
    <recommendedName>
        <fullName evidence="9">Alpha-1,4 glucan phosphorylase</fullName>
        <ecNumber evidence="9">2.4.1.1</ecNumber>
    </recommendedName>
</protein>
<feature type="compositionally biased region" description="Low complexity" evidence="10">
    <location>
        <begin position="841"/>
        <end position="862"/>
    </location>
</feature>
<feature type="region of interest" description="Disordered" evidence="10">
    <location>
        <begin position="715"/>
        <end position="785"/>
    </location>
</feature>
<dbReference type="FunFam" id="3.40.50.2000:FF:000002">
    <property type="entry name" value="Alpha-1,4 glucan phosphorylase"/>
    <property type="match status" value="1"/>
</dbReference>
<evidence type="ECO:0000256" key="5">
    <source>
        <dbReference type="ARBA" id="ARBA00022676"/>
    </source>
</evidence>
<dbReference type="CDD" id="cd04300">
    <property type="entry name" value="GT35_Glycogen_Phosphorylase"/>
    <property type="match status" value="1"/>
</dbReference>
<proteinExistence type="inferred from homology"/>
<comment type="similarity">
    <text evidence="3 9">Belongs to the glycogen phosphorylase family.</text>
</comment>
<evidence type="ECO:0000256" key="7">
    <source>
        <dbReference type="ARBA" id="ARBA00022898"/>
    </source>
</evidence>
<dbReference type="EC" id="2.4.1.1" evidence="9"/>
<evidence type="ECO:0000256" key="10">
    <source>
        <dbReference type="SAM" id="MobiDB-lite"/>
    </source>
</evidence>
<evidence type="ECO:0000256" key="2">
    <source>
        <dbReference type="ARBA" id="ARBA00001933"/>
    </source>
</evidence>
<feature type="compositionally biased region" description="Polar residues" evidence="10">
    <location>
        <begin position="622"/>
        <end position="633"/>
    </location>
</feature>
<feature type="region of interest" description="Disordered" evidence="10">
    <location>
        <begin position="620"/>
        <end position="641"/>
    </location>
</feature>
<dbReference type="Gene3D" id="3.40.50.2000">
    <property type="entry name" value="Glycogen Phosphorylase B"/>
    <property type="match status" value="2"/>
</dbReference>
<feature type="compositionally biased region" description="Low complexity" evidence="10">
    <location>
        <begin position="208"/>
        <end position="222"/>
    </location>
</feature>
<feature type="region of interest" description="Disordered" evidence="10">
    <location>
        <begin position="143"/>
        <end position="222"/>
    </location>
</feature>